<dbReference type="PANTHER" id="PTHR47300">
    <property type="entry name" value="PROTEIN KASH5"/>
    <property type="match status" value="1"/>
</dbReference>
<gene>
    <name evidence="4" type="ORF">CRENBAI_014063</name>
</gene>
<accession>A0AAV9RYQ8</accession>
<evidence type="ECO:0000256" key="1">
    <source>
        <dbReference type="SAM" id="Coils"/>
    </source>
</evidence>
<dbReference type="PANTHER" id="PTHR47300:SF1">
    <property type="entry name" value="PROTEIN KASH5"/>
    <property type="match status" value="1"/>
</dbReference>
<sequence>MDCPTENPTRAAEYLKELNKIIETQQKLLERQRGRIEELEQQVSDLCAENACLKEQYQRHLATCRLLQGTSSLVTLGAIKEHVTQDKSECDLSRMVRRHASLPVEATENPRRLGSEGCRRVIPCRKWKSDSFGNESETTGSALPAECALPTQGIQILSGISTLADTWIAEALNSSHTFSEEDLASLMDFTEGNMSRKDMLDKIAELDYSGNQLRELNAEMRHWLDVADDDMAVVRSENANLRKQVKDLEKSLSGLQQVEVEPCGPLLADGLDEKQIFEKRIQDLEKETLKVQEENKELTAKLKNLKQQRDQDKIMLSKLKTEFENLEIGVEEVHLQLQRRDELIHQRNQQLKHLEETVEEYSDIIKDLRLAKQELSNQLEDRRDEASLFTVTEVMREEEGQPSPHLSIADEIQLLFSFAEMKDSTDPTSVTSELDKNVETDDEGLLEPHSLTTDLRSGNRFAVALRATIQKLFMLCIASLCILAFVVFGCWVGKSDSFFISGLLMLPPYVSVHYKALPPI</sequence>
<comment type="caution">
    <text evidence="4">The sequence shown here is derived from an EMBL/GenBank/DDBJ whole genome shotgun (WGS) entry which is preliminary data.</text>
</comment>
<dbReference type="GO" id="GO:0007129">
    <property type="term" value="P:homologous chromosome pairing at meiosis"/>
    <property type="evidence" value="ECO:0007669"/>
    <property type="project" value="TreeGrafter"/>
</dbReference>
<evidence type="ECO:0000256" key="2">
    <source>
        <dbReference type="SAM" id="Phobius"/>
    </source>
</evidence>
<dbReference type="GO" id="GO:0051653">
    <property type="term" value="P:spindle localization"/>
    <property type="evidence" value="ECO:0007669"/>
    <property type="project" value="TreeGrafter"/>
</dbReference>
<name>A0AAV9RYQ8_9TELE</name>
<dbReference type="GO" id="GO:0005640">
    <property type="term" value="C:nuclear outer membrane"/>
    <property type="evidence" value="ECO:0007669"/>
    <property type="project" value="TreeGrafter"/>
</dbReference>
<dbReference type="GO" id="GO:0090619">
    <property type="term" value="C:meiotic spindle pole"/>
    <property type="evidence" value="ECO:0007669"/>
    <property type="project" value="TreeGrafter"/>
</dbReference>
<dbReference type="Proteomes" id="UP001311232">
    <property type="component" value="Unassembled WGS sequence"/>
</dbReference>
<organism evidence="4 5">
    <name type="scientific">Crenichthys baileyi</name>
    <name type="common">White River springfish</name>
    <dbReference type="NCBI Taxonomy" id="28760"/>
    <lineage>
        <taxon>Eukaryota</taxon>
        <taxon>Metazoa</taxon>
        <taxon>Chordata</taxon>
        <taxon>Craniata</taxon>
        <taxon>Vertebrata</taxon>
        <taxon>Euteleostomi</taxon>
        <taxon>Actinopterygii</taxon>
        <taxon>Neopterygii</taxon>
        <taxon>Teleostei</taxon>
        <taxon>Neoteleostei</taxon>
        <taxon>Acanthomorphata</taxon>
        <taxon>Ovalentaria</taxon>
        <taxon>Atherinomorphae</taxon>
        <taxon>Cyprinodontiformes</taxon>
        <taxon>Goodeidae</taxon>
        <taxon>Crenichthys</taxon>
    </lineage>
</organism>
<dbReference type="GO" id="GO:0000781">
    <property type="term" value="C:chromosome, telomeric region"/>
    <property type="evidence" value="ECO:0007669"/>
    <property type="project" value="TreeGrafter"/>
</dbReference>
<reference evidence="4 5" key="1">
    <citation type="submission" date="2021-06" db="EMBL/GenBank/DDBJ databases">
        <authorList>
            <person name="Palmer J.M."/>
        </authorList>
    </citation>
    <scope>NUCLEOTIDE SEQUENCE [LARGE SCALE GENOMIC DNA]</scope>
    <source>
        <strain evidence="4 5">MEX-2019</strain>
        <tissue evidence="4">Muscle</tissue>
    </source>
</reference>
<proteinExistence type="predicted"/>
<dbReference type="GO" id="GO:0090220">
    <property type="term" value="P:chromosome localization to nuclear envelope involved in homologous chromosome segregation"/>
    <property type="evidence" value="ECO:0007669"/>
    <property type="project" value="TreeGrafter"/>
</dbReference>
<dbReference type="GO" id="GO:0034993">
    <property type="term" value="C:meiotic nuclear membrane microtubule tethering complex"/>
    <property type="evidence" value="ECO:0007669"/>
    <property type="project" value="InterPro"/>
</dbReference>
<keyword evidence="5" id="KW-1185">Reference proteome</keyword>
<dbReference type="EMBL" id="JAHHUM010001181">
    <property type="protein sequence ID" value="KAK5613944.1"/>
    <property type="molecule type" value="Genomic_DNA"/>
</dbReference>
<dbReference type="InterPro" id="IPR028168">
    <property type="entry name" value="KASH5_CC"/>
</dbReference>
<dbReference type="GO" id="GO:0007015">
    <property type="term" value="P:actin filament organization"/>
    <property type="evidence" value="ECO:0007669"/>
    <property type="project" value="TreeGrafter"/>
</dbReference>
<feature type="transmembrane region" description="Helical" evidence="2">
    <location>
        <begin position="472"/>
        <end position="492"/>
    </location>
</feature>
<evidence type="ECO:0000313" key="4">
    <source>
        <dbReference type="EMBL" id="KAK5613944.1"/>
    </source>
</evidence>
<dbReference type="InterPro" id="IPR028170">
    <property type="entry name" value="KASH5"/>
</dbReference>
<dbReference type="GO" id="GO:0051225">
    <property type="term" value="P:spindle assembly"/>
    <property type="evidence" value="ECO:0007669"/>
    <property type="project" value="TreeGrafter"/>
</dbReference>
<evidence type="ECO:0000313" key="5">
    <source>
        <dbReference type="Proteomes" id="UP001311232"/>
    </source>
</evidence>
<dbReference type="AlphaFoldDB" id="A0AAV9RYQ8"/>
<feature type="coiled-coil region" evidence="1">
    <location>
        <begin position="224"/>
        <end position="385"/>
    </location>
</feature>
<dbReference type="GO" id="GO:0070840">
    <property type="term" value="F:dynein complex binding"/>
    <property type="evidence" value="ECO:0007669"/>
    <property type="project" value="TreeGrafter"/>
</dbReference>
<dbReference type="GO" id="GO:0000800">
    <property type="term" value="C:lateral element"/>
    <property type="evidence" value="ECO:0007669"/>
    <property type="project" value="TreeGrafter"/>
</dbReference>
<keyword evidence="2" id="KW-0812">Transmembrane</keyword>
<dbReference type="GO" id="GO:0034397">
    <property type="term" value="P:telomere localization"/>
    <property type="evidence" value="ECO:0007669"/>
    <property type="project" value="InterPro"/>
</dbReference>
<keyword evidence="2" id="KW-0472">Membrane</keyword>
<keyword evidence="1" id="KW-0175">Coiled coil</keyword>
<feature type="coiled-coil region" evidence="1">
    <location>
        <begin position="15"/>
        <end position="56"/>
    </location>
</feature>
<dbReference type="Pfam" id="PF14662">
    <property type="entry name" value="KASH_CCD"/>
    <property type="match status" value="1"/>
</dbReference>
<keyword evidence="2" id="KW-1133">Transmembrane helix</keyword>
<evidence type="ECO:0000259" key="3">
    <source>
        <dbReference type="Pfam" id="PF14662"/>
    </source>
</evidence>
<feature type="domain" description="KASH5-like coiled-coil" evidence="3">
    <location>
        <begin position="197"/>
        <end position="381"/>
    </location>
</feature>
<protein>
    <recommendedName>
        <fullName evidence="3">KASH5-like coiled-coil domain-containing protein</fullName>
    </recommendedName>
</protein>